<dbReference type="InterPro" id="IPR038626">
    <property type="entry name" value="Rof-like_sf"/>
</dbReference>
<dbReference type="EMBL" id="BAABBN010000007">
    <property type="protein sequence ID" value="GAA3930972.1"/>
    <property type="molecule type" value="Genomic_DNA"/>
</dbReference>
<dbReference type="InterPro" id="IPR009778">
    <property type="entry name" value="ROF"/>
</dbReference>
<accession>A0ABP7MV93</accession>
<dbReference type="InterPro" id="IPR023534">
    <property type="entry name" value="Rof/RNase_P-like"/>
</dbReference>
<protein>
    <submittedName>
        <fullName evidence="1">Rho-binding antiterminator</fullName>
    </submittedName>
</protein>
<dbReference type="Proteomes" id="UP001501565">
    <property type="component" value="Unassembled WGS sequence"/>
</dbReference>
<dbReference type="SUPFAM" id="SSF101744">
    <property type="entry name" value="Rof/RNase P subunit-like"/>
    <property type="match status" value="1"/>
</dbReference>
<proteinExistence type="predicted"/>
<name>A0ABP7MV93_9GAMM</name>
<evidence type="ECO:0000313" key="1">
    <source>
        <dbReference type="EMBL" id="GAA3930972.1"/>
    </source>
</evidence>
<dbReference type="Gene3D" id="2.30.30.400">
    <property type="entry name" value="Rof-like"/>
    <property type="match status" value="1"/>
</dbReference>
<dbReference type="RefSeq" id="WP_344799341.1">
    <property type="nucleotide sequence ID" value="NZ_BAABBN010000007.1"/>
</dbReference>
<evidence type="ECO:0000313" key="2">
    <source>
        <dbReference type="Proteomes" id="UP001501565"/>
    </source>
</evidence>
<keyword evidence="2" id="KW-1185">Reference proteome</keyword>
<comment type="caution">
    <text evidence="1">The sequence shown here is derived from an EMBL/GenBank/DDBJ whole genome shotgun (WGS) entry which is preliminary data.</text>
</comment>
<dbReference type="Pfam" id="PF07073">
    <property type="entry name" value="ROF"/>
    <property type="match status" value="1"/>
</dbReference>
<organism evidence="1 2">
    <name type="scientific">Litoribacillus peritrichatus</name>
    <dbReference type="NCBI Taxonomy" id="718191"/>
    <lineage>
        <taxon>Bacteria</taxon>
        <taxon>Pseudomonadati</taxon>
        <taxon>Pseudomonadota</taxon>
        <taxon>Gammaproteobacteria</taxon>
        <taxon>Oceanospirillales</taxon>
        <taxon>Oceanospirillaceae</taxon>
        <taxon>Litoribacillus</taxon>
    </lineage>
</organism>
<gene>
    <name evidence="1" type="ORF">GCM10022277_29640</name>
</gene>
<sequence length="84" mass="9762">MAKLLQCDLHDYLEIACMYQYRVELELLSGQRIVGTPKTTKTSSEKREFLVFIREDKTPIEIETSELSSMTVLTRGAKFERVVF</sequence>
<reference evidence="2" key="1">
    <citation type="journal article" date="2019" name="Int. J. Syst. Evol. Microbiol.">
        <title>The Global Catalogue of Microorganisms (GCM) 10K type strain sequencing project: providing services to taxonomists for standard genome sequencing and annotation.</title>
        <authorList>
            <consortium name="The Broad Institute Genomics Platform"/>
            <consortium name="The Broad Institute Genome Sequencing Center for Infectious Disease"/>
            <person name="Wu L."/>
            <person name="Ma J."/>
        </authorList>
    </citation>
    <scope>NUCLEOTIDE SEQUENCE [LARGE SCALE GENOMIC DNA]</scope>
    <source>
        <strain evidence="2">JCM 17551</strain>
    </source>
</reference>